<reference evidence="1 2" key="1">
    <citation type="journal article" date="2015" name="Nature">
        <title>rRNA introns, odd ribosomes, and small enigmatic genomes across a large radiation of phyla.</title>
        <authorList>
            <person name="Brown C.T."/>
            <person name="Hug L.A."/>
            <person name="Thomas B.C."/>
            <person name="Sharon I."/>
            <person name="Castelle C.J."/>
            <person name="Singh A."/>
            <person name="Wilkins M.J."/>
            <person name="Williams K.H."/>
            <person name="Banfield J.F."/>
        </authorList>
    </citation>
    <scope>NUCLEOTIDE SEQUENCE [LARGE SCALE GENOMIC DNA]</scope>
</reference>
<organism evidence="1 2">
    <name type="scientific">Candidatus Gottesmanbacteria bacterium GW2011_GWB1_49_7</name>
    <dbReference type="NCBI Taxonomy" id="1618448"/>
    <lineage>
        <taxon>Bacteria</taxon>
        <taxon>Candidatus Gottesmaniibacteriota</taxon>
    </lineage>
</organism>
<dbReference type="Proteomes" id="UP000034588">
    <property type="component" value="Unassembled WGS sequence"/>
</dbReference>
<accession>A0A0G1VX13</accession>
<evidence type="ECO:0000313" key="2">
    <source>
        <dbReference type="Proteomes" id="UP000034588"/>
    </source>
</evidence>
<proteinExistence type="predicted"/>
<sequence length="110" mass="12795">MVRRKGHKLSDSILEAVIFYIQHLDETNQQLFRASLQRVVADAVTECQDLTKFSEQILLPGESIPSILHGRSEQAVQRRKRLFKDALSWVSQKHWDDFKKEFPAFDPDSP</sequence>
<comment type="caution">
    <text evidence="1">The sequence shown here is derived from an EMBL/GenBank/DDBJ whole genome shotgun (WGS) entry which is preliminary data.</text>
</comment>
<name>A0A0G1VX13_9BACT</name>
<dbReference type="AlphaFoldDB" id="A0A0G1VX13"/>
<protein>
    <submittedName>
        <fullName evidence="1">Uncharacterized protein</fullName>
    </submittedName>
</protein>
<dbReference type="EMBL" id="LCQD01000027">
    <property type="protein sequence ID" value="KKW11018.1"/>
    <property type="molecule type" value="Genomic_DNA"/>
</dbReference>
<evidence type="ECO:0000313" key="1">
    <source>
        <dbReference type="EMBL" id="KKW11018.1"/>
    </source>
</evidence>
<gene>
    <name evidence="1" type="ORF">UY48_C0027G0005</name>
</gene>